<keyword evidence="11" id="KW-0489">Methyltransferase</keyword>
<dbReference type="EMBL" id="LMCB01000152">
    <property type="protein sequence ID" value="KZL05446.1"/>
    <property type="molecule type" value="Genomic_DNA"/>
</dbReference>
<comment type="subcellular location">
    <subcellularLocation>
        <location evidence="7">Cytoplasm</location>
    </subcellularLocation>
</comment>
<evidence type="ECO:0000256" key="7">
    <source>
        <dbReference type="HAMAP-Rule" id="MF_00156"/>
    </source>
</evidence>
<evidence type="ECO:0000256" key="3">
    <source>
        <dbReference type="ARBA" id="ARBA00011424"/>
    </source>
</evidence>
<proteinExistence type="inferred from homology"/>
<comment type="function">
    <text evidence="6 7">Catalyzes the reversible reaction in which hydroxymethyl group from 5,10-methylenetetrahydrofolate is transferred onto alpha-ketoisovalerate to form ketopantoate.</text>
</comment>
<evidence type="ECO:0000256" key="5">
    <source>
        <dbReference type="ARBA" id="ARBA00022679"/>
    </source>
</evidence>
<keyword evidence="7" id="KW-0963">Cytoplasm</keyword>
<dbReference type="InterPro" id="IPR015813">
    <property type="entry name" value="Pyrv/PenolPyrv_kinase-like_dom"/>
</dbReference>
<evidence type="ECO:0000256" key="6">
    <source>
        <dbReference type="ARBA" id="ARBA00056497"/>
    </source>
</evidence>
<feature type="binding site" evidence="7 10">
    <location>
        <position position="120"/>
    </location>
    <ligand>
        <name>Mg(2+)</name>
        <dbReference type="ChEBI" id="CHEBI:18420"/>
    </ligand>
</feature>
<keyword evidence="7 10" id="KW-0479">Metal-binding</keyword>
<evidence type="ECO:0000313" key="12">
    <source>
        <dbReference type="Proteomes" id="UP000076577"/>
    </source>
</evidence>
<dbReference type="AlphaFoldDB" id="A0A165T555"/>
<feature type="binding site" evidence="7 10">
    <location>
        <position position="88"/>
    </location>
    <ligand>
        <name>Mg(2+)</name>
        <dbReference type="ChEBI" id="CHEBI:18420"/>
    </ligand>
</feature>
<keyword evidence="7 10" id="KW-0460">Magnesium</keyword>
<evidence type="ECO:0000256" key="2">
    <source>
        <dbReference type="ARBA" id="ARBA00008676"/>
    </source>
</evidence>
<dbReference type="Gene3D" id="3.20.20.60">
    <property type="entry name" value="Phosphoenolpyruvate-binding domains"/>
    <property type="match status" value="1"/>
</dbReference>
<comment type="similarity">
    <text evidence="2 7">Belongs to the PanB family.</text>
</comment>
<feature type="binding site" evidence="7 9">
    <location>
        <position position="88"/>
    </location>
    <ligand>
        <name>3-methyl-2-oxobutanoate</name>
        <dbReference type="ChEBI" id="CHEBI:11851"/>
    </ligand>
</feature>
<comment type="caution">
    <text evidence="11">The sequence shown here is derived from an EMBL/GenBank/DDBJ whole genome shotgun (WGS) entry which is preliminary data.</text>
</comment>
<dbReference type="NCBIfam" id="TIGR00222">
    <property type="entry name" value="panB"/>
    <property type="match status" value="1"/>
</dbReference>
<dbReference type="PANTHER" id="PTHR20881:SF0">
    <property type="entry name" value="3-METHYL-2-OXOBUTANOATE HYDROXYMETHYLTRANSFERASE"/>
    <property type="match status" value="1"/>
</dbReference>
<dbReference type="Pfam" id="PF02548">
    <property type="entry name" value="Pantoate_transf"/>
    <property type="match status" value="1"/>
</dbReference>
<sequence length="268" mass="29379">MSHTAAIRRKTVKDILKAKGHHKLVCLTAYTAPVAQILDEHCDLLLVGDSVGMVLHGLPDTTAVTLDMMIMHGKAVMRGSQNALVVVDMPFGSFEESPQAAYRNALRVMQETGCQAVKLEYNSAAPETIRFLVDRGIPVVAHIGLRPQYLHVEGGYKVAGKSEESRKEQLECAEQVVEAGAFCVVVEGTKDEVAREISDSIPIPTIGIGASVDCDGQILVTDDMLGMFDRTPKFVRIYAELKSQIETGVKQYADDVRREQFPAVDETY</sequence>
<evidence type="ECO:0000256" key="1">
    <source>
        <dbReference type="ARBA" id="ARBA00005033"/>
    </source>
</evidence>
<protein>
    <recommendedName>
        <fullName evidence="7">3-methyl-2-oxobutanoate hydroxymethyltransferase</fullName>
        <ecNumber evidence="7">2.1.2.11</ecNumber>
    </recommendedName>
    <alternativeName>
        <fullName evidence="7">Ketopantoate hydroxymethyltransferase</fullName>
        <shortName evidence="7">KPHMT</shortName>
    </alternativeName>
</protein>
<comment type="cofactor">
    <cofactor evidence="7 10">
        <name>Mg(2+)</name>
        <dbReference type="ChEBI" id="CHEBI:18420"/>
    </cofactor>
    <text evidence="7 10">Binds 1 Mg(2+) ion per subunit.</text>
</comment>
<feature type="binding site" evidence="7 9">
    <location>
        <position position="118"/>
    </location>
    <ligand>
        <name>3-methyl-2-oxobutanoate</name>
        <dbReference type="ChEBI" id="CHEBI:11851"/>
    </ligand>
</feature>
<dbReference type="PANTHER" id="PTHR20881">
    <property type="entry name" value="3-METHYL-2-OXOBUTANOATE HYDROXYMETHYLTRANSFERASE"/>
    <property type="match status" value="1"/>
</dbReference>
<dbReference type="GO" id="GO:0000287">
    <property type="term" value="F:magnesium ion binding"/>
    <property type="evidence" value="ECO:0007669"/>
    <property type="project" value="TreeGrafter"/>
</dbReference>
<feature type="binding site" evidence="7 10">
    <location>
        <position position="49"/>
    </location>
    <ligand>
        <name>Mg(2+)</name>
        <dbReference type="ChEBI" id="CHEBI:18420"/>
    </ligand>
</feature>
<keyword evidence="12" id="KW-1185">Reference proteome</keyword>
<dbReference type="EC" id="2.1.2.11" evidence="7"/>
<dbReference type="InterPro" id="IPR040442">
    <property type="entry name" value="Pyrv_kinase-like_dom_sf"/>
</dbReference>
<reference evidence="11 12" key="1">
    <citation type="journal article" date="2016" name="Front. Microbiol.">
        <title>Comparative Genomic Analysis Reveals a Diverse Repertoire of Genes Involved in Prokaryote-Eukaryote Interactions within the Pseudovibrio Genus.</title>
        <authorList>
            <person name="Romano S."/>
            <person name="Fernandez-Guerra A."/>
            <person name="Reen F.J."/>
            <person name="Glockner F.O."/>
            <person name="Crowley S.P."/>
            <person name="O'Sullivan O."/>
            <person name="Cotter P.D."/>
            <person name="Adams C."/>
            <person name="Dobson A.D."/>
            <person name="O'Gara F."/>
        </authorList>
    </citation>
    <scope>NUCLEOTIDE SEQUENCE [LARGE SCALE GENOMIC DNA]</scope>
    <source>
        <strain evidence="11 12">Ad2</strain>
    </source>
</reference>
<dbReference type="GO" id="GO:0032259">
    <property type="term" value="P:methylation"/>
    <property type="evidence" value="ECO:0007669"/>
    <property type="project" value="UniProtKB-KW"/>
</dbReference>
<organism evidence="11 12">
    <name type="scientific">Pseudovibrio axinellae</name>
    <dbReference type="NCBI Taxonomy" id="989403"/>
    <lineage>
        <taxon>Bacteria</taxon>
        <taxon>Pseudomonadati</taxon>
        <taxon>Pseudomonadota</taxon>
        <taxon>Alphaproteobacteria</taxon>
        <taxon>Hyphomicrobiales</taxon>
        <taxon>Stappiaceae</taxon>
        <taxon>Pseudovibrio</taxon>
    </lineage>
</organism>
<dbReference type="SUPFAM" id="SSF51621">
    <property type="entry name" value="Phosphoenolpyruvate/pyruvate domain"/>
    <property type="match status" value="1"/>
</dbReference>
<dbReference type="PATRIC" id="fig|989403.3.peg.4790"/>
<comment type="subunit">
    <text evidence="3 7">Homodecamer; pentamer of dimers.</text>
</comment>
<dbReference type="GO" id="GO:0008168">
    <property type="term" value="F:methyltransferase activity"/>
    <property type="evidence" value="ECO:0007669"/>
    <property type="project" value="UniProtKB-KW"/>
</dbReference>
<evidence type="ECO:0000313" key="11">
    <source>
        <dbReference type="EMBL" id="KZL05446.1"/>
    </source>
</evidence>
<feature type="active site" description="Proton acceptor" evidence="7 8">
    <location>
        <position position="187"/>
    </location>
</feature>
<dbReference type="UniPathway" id="UPA00028">
    <property type="reaction ID" value="UER00003"/>
</dbReference>
<dbReference type="GO" id="GO:0003864">
    <property type="term" value="F:3-methyl-2-oxobutanoate hydroxymethyltransferase activity"/>
    <property type="evidence" value="ECO:0007669"/>
    <property type="project" value="UniProtKB-UniRule"/>
</dbReference>
<dbReference type="CDD" id="cd06557">
    <property type="entry name" value="KPHMT-like"/>
    <property type="match status" value="1"/>
</dbReference>
<keyword evidence="5 7" id="KW-0808">Transferase</keyword>
<comment type="pathway">
    <text evidence="1 7">Cofactor biosynthesis; (R)-pantothenate biosynthesis; (R)-pantoate from 3-methyl-2-oxobutanoate: step 1/2.</text>
</comment>
<dbReference type="Proteomes" id="UP000076577">
    <property type="component" value="Unassembled WGS sequence"/>
</dbReference>
<evidence type="ECO:0000256" key="4">
    <source>
        <dbReference type="ARBA" id="ARBA00022655"/>
    </source>
</evidence>
<evidence type="ECO:0000256" key="10">
    <source>
        <dbReference type="PIRSR" id="PIRSR000388-3"/>
    </source>
</evidence>
<dbReference type="OrthoDB" id="9781789at2"/>
<comment type="catalytic activity">
    <reaction evidence="7">
        <text>(6R)-5,10-methylene-5,6,7,8-tetrahydrofolate + 3-methyl-2-oxobutanoate + H2O = 2-dehydropantoate + (6S)-5,6,7,8-tetrahydrofolate</text>
        <dbReference type="Rhea" id="RHEA:11824"/>
        <dbReference type="ChEBI" id="CHEBI:11561"/>
        <dbReference type="ChEBI" id="CHEBI:11851"/>
        <dbReference type="ChEBI" id="CHEBI:15377"/>
        <dbReference type="ChEBI" id="CHEBI:15636"/>
        <dbReference type="ChEBI" id="CHEBI:57453"/>
        <dbReference type="EC" id="2.1.2.11"/>
    </reaction>
</comment>
<dbReference type="HAMAP" id="MF_00156">
    <property type="entry name" value="PanB"/>
    <property type="match status" value="1"/>
</dbReference>
<dbReference type="NCBIfam" id="NF001452">
    <property type="entry name" value="PRK00311.1"/>
    <property type="match status" value="1"/>
</dbReference>
<evidence type="ECO:0000256" key="8">
    <source>
        <dbReference type="PIRSR" id="PIRSR000388-1"/>
    </source>
</evidence>
<dbReference type="PIRSF" id="PIRSF000388">
    <property type="entry name" value="Pantoate_hydroxy_MeTrfase"/>
    <property type="match status" value="1"/>
</dbReference>
<dbReference type="FunFam" id="3.20.20.60:FF:000003">
    <property type="entry name" value="3-methyl-2-oxobutanoate hydroxymethyltransferase"/>
    <property type="match status" value="1"/>
</dbReference>
<dbReference type="InterPro" id="IPR003700">
    <property type="entry name" value="Pantoate_hydroxy_MeTrfase"/>
</dbReference>
<evidence type="ECO:0000256" key="9">
    <source>
        <dbReference type="PIRSR" id="PIRSR000388-2"/>
    </source>
</evidence>
<name>A0A165T555_9HYPH</name>
<dbReference type="STRING" id="989403.SAMN05421798_101886"/>
<feature type="binding site" evidence="7 9">
    <location>
        <begin position="49"/>
        <end position="50"/>
    </location>
    <ligand>
        <name>3-methyl-2-oxobutanoate</name>
        <dbReference type="ChEBI" id="CHEBI:11851"/>
    </ligand>
</feature>
<accession>A0A165T555</accession>
<dbReference type="GO" id="GO:0015940">
    <property type="term" value="P:pantothenate biosynthetic process"/>
    <property type="evidence" value="ECO:0007669"/>
    <property type="project" value="UniProtKB-UniRule"/>
</dbReference>
<keyword evidence="4 7" id="KW-0566">Pantothenate biosynthesis</keyword>
<dbReference type="RefSeq" id="WP_068010628.1">
    <property type="nucleotide sequence ID" value="NZ_FOFM01000001.1"/>
</dbReference>
<dbReference type="GO" id="GO:0005737">
    <property type="term" value="C:cytoplasm"/>
    <property type="evidence" value="ECO:0007669"/>
    <property type="project" value="UniProtKB-SubCell"/>
</dbReference>
<gene>
    <name evidence="7 11" type="primary">panB</name>
    <name evidence="11" type="ORF">PsAD2_04371</name>
</gene>